<keyword evidence="1" id="KW-0812">Transmembrane</keyword>
<proteinExistence type="predicted"/>
<evidence type="ECO:0000256" key="1">
    <source>
        <dbReference type="SAM" id="Phobius"/>
    </source>
</evidence>
<protein>
    <submittedName>
        <fullName evidence="2">Uncharacterized protein</fullName>
    </submittedName>
</protein>
<reference evidence="2" key="1">
    <citation type="journal article" date="2013" name="J. Plant Res.">
        <title>Effect of fungi and light on seed germination of three Opuntia species from semiarid lands of central Mexico.</title>
        <authorList>
            <person name="Delgado-Sanchez P."/>
            <person name="Jimenez-Bremont J.F."/>
            <person name="Guerrero-Gonzalez Mde L."/>
            <person name="Flores J."/>
        </authorList>
    </citation>
    <scope>NUCLEOTIDE SEQUENCE</scope>
    <source>
        <tissue evidence="2">Cladode</tissue>
    </source>
</reference>
<dbReference type="PANTHER" id="PTHR33709">
    <property type="entry name" value="OSJNBA0035M09.9 PROTEIN"/>
    <property type="match status" value="1"/>
</dbReference>
<dbReference type="AlphaFoldDB" id="A0A7C9DA03"/>
<name>A0A7C9DA03_OPUST</name>
<accession>A0A7C9DA03</accession>
<feature type="transmembrane region" description="Helical" evidence="1">
    <location>
        <begin position="25"/>
        <end position="45"/>
    </location>
</feature>
<keyword evidence="1" id="KW-0472">Membrane</keyword>
<sequence>MNDLSLSVTGGSRGERHCSEPIPRIAIYVLISLFLIGFGVSAFILAVVHNVIFFLLFLFLSATVLAFVLWNILSFRRNAALLLFLHSSPDSDLRFARHGQLVKITGPVSCGNVSLESSYEKVHECVYTSTLLYEYEGFGWKALTANAPYFSWRLAYSETETFQLSLV</sequence>
<reference evidence="2" key="2">
    <citation type="submission" date="2020-07" db="EMBL/GenBank/DDBJ databases">
        <authorList>
            <person name="Vera ALvarez R."/>
            <person name="Arias-Moreno D.M."/>
            <person name="Jimenez-Jacinto V."/>
            <person name="Jimenez-Bremont J.F."/>
            <person name="Swaminathan K."/>
            <person name="Moose S.P."/>
            <person name="Guerrero-Gonzalez M.L."/>
            <person name="Marino-Ramirez L."/>
            <person name="Landsman D."/>
            <person name="Rodriguez-Kessler M."/>
            <person name="Delgado-Sanchez P."/>
        </authorList>
    </citation>
    <scope>NUCLEOTIDE SEQUENCE</scope>
    <source>
        <tissue evidence="2">Cladode</tissue>
    </source>
</reference>
<evidence type="ECO:0000313" key="2">
    <source>
        <dbReference type="EMBL" id="MBA4634024.1"/>
    </source>
</evidence>
<dbReference type="PANTHER" id="PTHR33709:SF20">
    <property type="entry name" value="OS04G0541900 PROTEIN"/>
    <property type="match status" value="1"/>
</dbReference>
<feature type="transmembrane region" description="Helical" evidence="1">
    <location>
        <begin position="51"/>
        <end position="73"/>
    </location>
</feature>
<organism evidence="2">
    <name type="scientific">Opuntia streptacantha</name>
    <name type="common">Prickly pear cactus</name>
    <name type="synonym">Opuntia cardona</name>
    <dbReference type="NCBI Taxonomy" id="393608"/>
    <lineage>
        <taxon>Eukaryota</taxon>
        <taxon>Viridiplantae</taxon>
        <taxon>Streptophyta</taxon>
        <taxon>Embryophyta</taxon>
        <taxon>Tracheophyta</taxon>
        <taxon>Spermatophyta</taxon>
        <taxon>Magnoliopsida</taxon>
        <taxon>eudicotyledons</taxon>
        <taxon>Gunneridae</taxon>
        <taxon>Pentapetalae</taxon>
        <taxon>Caryophyllales</taxon>
        <taxon>Cactineae</taxon>
        <taxon>Cactaceae</taxon>
        <taxon>Opuntioideae</taxon>
        <taxon>Opuntia</taxon>
    </lineage>
</organism>
<keyword evidence="1" id="KW-1133">Transmembrane helix</keyword>
<dbReference type="InterPro" id="IPR040339">
    <property type="entry name" value="At1g16860-like"/>
</dbReference>
<dbReference type="EMBL" id="GISG01089021">
    <property type="protein sequence ID" value="MBA4634024.1"/>
    <property type="molecule type" value="Transcribed_RNA"/>
</dbReference>